<feature type="transmembrane region" description="Helical" evidence="6">
    <location>
        <begin position="336"/>
        <end position="355"/>
    </location>
</feature>
<keyword evidence="2" id="KW-1003">Cell membrane</keyword>
<dbReference type="Proteomes" id="UP000292424">
    <property type="component" value="Chromosome"/>
</dbReference>
<dbReference type="InterPro" id="IPR050833">
    <property type="entry name" value="Poly_Biosynth_Transport"/>
</dbReference>
<evidence type="ECO:0000256" key="2">
    <source>
        <dbReference type="ARBA" id="ARBA00022475"/>
    </source>
</evidence>
<dbReference type="OrthoDB" id="9815702at2"/>
<dbReference type="AlphaFoldDB" id="A0A5P2G1K8"/>
<feature type="transmembrane region" description="Helical" evidence="6">
    <location>
        <begin position="300"/>
        <end position="324"/>
    </location>
</feature>
<feature type="transmembrane region" description="Helical" evidence="6">
    <location>
        <begin position="12"/>
        <end position="35"/>
    </location>
</feature>
<feature type="transmembrane region" description="Helical" evidence="6">
    <location>
        <begin position="221"/>
        <end position="241"/>
    </location>
</feature>
<feature type="transmembrane region" description="Helical" evidence="6">
    <location>
        <begin position="47"/>
        <end position="65"/>
    </location>
</feature>
<reference evidence="7 8" key="1">
    <citation type="submission" date="2019-09" db="EMBL/GenBank/DDBJ databases">
        <title>Complete genome sequence of Arachidicoccus sp. B3-10 isolated from apple orchard soil.</title>
        <authorList>
            <person name="Kim H.S."/>
            <person name="Han K.-I."/>
            <person name="Suh M.K."/>
            <person name="Lee K.C."/>
            <person name="Eom M.K."/>
            <person name="Kim J.-S."/>
            <person name="Kang S.W."/>
            <person name="Sin Y."/>
            <person name="Lee J.-S."/>
        </authorList>
    </citation>
    <scope>NUCLEOTIDE SEQUENCE [LARGE SCALE GENOMIC DNA]</scope>
    <source>
        <strain evidence="7 8">B3-10</strain>
    </source>
</reference>
<comment type="subcellular location">
    <subcellularLocation>
        <location evidence="1">Cell membrane</location>
        <topology evidence="1">Multi-pass membrane protein</topology>
    </subcellularLocation>
</comment>
<evidence type="ECO:0000256" key="4">
    <source>
        <dbReference type="ARBA" id="ARBA00022989"/>
    </source>
</evidence>
<sequence length="435" mass="49720">MSHQKEKNKLLGNIASLGLVNIANYLFPIITIPIVSRALGPDKIGRINYIASFLTYFTLIIAYSFNATGVRRIAVNAKDSKFTSTVFSNIFFAQLYLFLISSLIFIFCLVHIKKLNQEFQLTIISYLICLTSLFTQNWLFQAKQDLKIIAFLNFLPRLVSLFFVIFYIHKDSDYIKYALILYVIPLIISLISFLYSIYKYKIQIFIPKIKSIITMLNEDKIIFISIVLINFYTTTGIVILGNYKSENEVAYYTCAQKLIDIGRSILMLPISQAVFPLIAETFGKRKEDGSGLIKNIMPGFIVFTLLVLILTILLGPLAVSILYGEKFMPVIPILEVLAWGAFFVFYGVIFGNIMISCGLDKSYLKFTFWGAVISLFFNFLFVKHLGALGTAIVWSLSELFITFYQFKILKKNGIRPLAVNSLDFKLFFRKIKLIK</sequence>
<feature type="transmembrane region" description="Helical" evidence="6">
    <location>
        <begin position="86"/>
        <end position="112"/>
    </location>
</feature>
<dbReference type="KEGG" id="arac:E0W69_011785"/>
<protein>
    <submittedName>
        <fullName evidence="7">Oligosaccharide flippase family protein</fullName>
    </submittedName>
</protein>
<keyword evidence="4 6" id="KW-1133">Transmembrane helix</keyword>
<evidence type="ECO:0000256" key="3">
    <source>
        <dbReference type="ARBA" id="ARBA00022692"/>
    </source>
</evidence>
<keyword evidence="8" id="KW-1185">Reference proteome</keyword>
<evidence type="ECO:0000256" key="6">
    <source>
        <dbReference type="SAM" id="Phobius"/>
    </source>
</evidence>
<evidence type="ECO:0000313" key="7">
    <source>
        <dbReference type="EMBL" id="QES89315.1"/>
    </source>
</evidence>
<dbReference type="PANTHER" id="PTHR30250:SF11">
    <property type="entry name" value="O-ANTIGEN TRANSPORTER-RELATED"/>
    <property type="match status" value="1"/>
</dbReference>
<gene>
    <name evidence="7" type="ORF">E0W69_011785</name>
</gene>
<dbReference type="EMBL" id="CP044016">
    <property type="protein sequence ID" value="QES89315.1"/>
    <property type="molecule type" value="Genomic_DNA"/>
</dbReference>
<dbReference type="GO" id="GO:0005886">
    <property type="term" value="C:plasma membrane"/>
    <property type="evidence" value="ECO:0007669"/>
    <property type="project" value="UniProtKB-SubCell"/>
</dbReference>
<evidence type="ECO:0000256" key="1">
    <source>
        <dbReference type="ARBA" id="ARBA00004651"/>
    </source>
</evidence>
<feature type="transmembrane region" description="Helical" evidence="6">
    <location>
        <begin position="174"/>
        <end position="200"/>
    </location>
</feature>
<dbReference type="RefSeq" id="WP_131330260.1">
    <property type="nucleotide sequence ID" value="NZ_CP044016.1"/>
</dbReference>
<evidence type="ECO:0000256" key="5">
    <source>
        <dbReference type="ARBA" id="ARBA00023136"/>
    </source>
</evidence>
<accession>A0A5P2G1K8</accession>
<feature type="transmembrane region" description="Helical" evidence="6">
    <location>
        <begin position="261"/>
        <end position="279"/>
    </location>
</feature>
<dbReference type="Pfam" id="PF01943">
    <property type="entry name" value="Polysacc_synt"/>
    <property type="match status" value="1"/>
</dbReference>
<proteinExistence type="predicted"/>
<keyword evidence="3 6" id="KW-0812">Transmembrane</keyword>
<keyword evidence="5 6" id="KW-0472">Membrane</keyword>
<feature type="transmembrane region" description="Helical" evidence="6">
    <location>
        <begin position="148"/>
        <end position="168"/>
    </location>
</feature>
<dbReference type="InterPro" id="IPR002797">
    <property type="entry name" value="Polysacc_synth"/>
</dbReference>
<evidence type="ECO:0000313" key="8">
    <source>
        <dbReference type="Proteomes" id="UP000292424"/>
    </source>
</evidence>
<name>A0A5P2G1K8_9BACT</name>
<dbReference type="PANTHER" id="PTHR30250">
    <property type="entry name" value="PST FAMILY PREDICTED COLANIC ACID TRANSPORTER"/>
    <property type="match status" value="1"/>
</dbReference>
<feature type="transmembrane region" description="Helical" evidence="6">
    <location>
        <begin position="118"/>
        <end position="136"/>
    </location>
</feature>
<organism evidence="7 8">
    <name type="scientific">Rhizosphaericola mali</name>
    <dbReference type="NCBI Taxonomy" id="2545455"/>
    <lineage>
        <taxon>Bacteria</taxon>
        <taxon>Pseudomonadati</taxon>
        <taxon>Bacteroidota</taxon>
        <taxon>Chitinophagia</taxon>
        <taxon>Chitinophagales</taxon>
        <taxon>Chitinophagaceae</taxon>
        <taxon>Rhizosphaericola</taxon>
    </lineage>
</organism>